<dbReference type="InterPro" id="IPR014169">
    <property type="entry name" value="Pal_lipo_C"/>
</dbReference>
<feature type="chain" id="PRO_5046558071" description="Peptidoglycan-associated lipoprotein" evidence="9">
    <location>
        <begin position="24"/>
        <end position="211"/>
    </location>
</feature>
<evidence type="ECO:0000256" key="8">
    <source>
        <dbReference type="HAMAP-Rule" id="MF_02204"/>
    </source>
</evidence>
<evidence type="ECO:0000259" key="10">
    <source>
        <dbReference type="PROSITE" id="PS51123"/>
    </source>
</evidence>
<dbReference type="InterPro" id="IPR006690">
    <property type="entry name" value="OMPA-like_CS"/>
</dbReference>
<dbReference type="InterPro" id="IPR050330">
    <property type="entry name" value="Bact_OuterMem_StrucFunc"/>
</dbReference>
<proteinExistence type="inferred from homology"/>
<dbReference type="SUPFAM" id="SSF103088">
    <property type="entry name" value="OmpA-like"/>
    <property type="match status" value="1"/>
</dbReference>
<keyword evidence="7 8" id="KW-0131">Cell cycle</keyword>
<sequence>MKLAKSVKLATVGAIIVSLSACSIFQGPRPIDPNDDSQFENLPPAPAIEAVTPIAENIDSMPETGSANLGNPIEGNVIADSSSQVISTDSLSSSTDLLRIRVYYFGTNVSDITAIAYGGLNAHAQYLINHSSARLQLSGHTDERGTREYNLALGERRANAVARYLVSAGVNANQLTVVSYGKEKPVADGSYEDAWSKNRRVELDYVSGSPN</sequence>
<dbReference type="PROSITE" id="PS01068">
    <property type="entry name" value="OMPA_1"/>
    <property type="match status" value="1"/>
</dbReference>
<dbReference type="CDD" id="cd07185">
    <property type="entry name" value="OmpA_C-like"/>
    <property type="match status" value="1"/>
</dbReference>
<comment type="subunit">
    <text evidence="8">The Tol-Pal system is composed of five core proteins: the inner membrane proteins TolA, TolQ and TolR, the periplasmic protein TolB and the outer membrane protein Pal. They form a network linking the inner and outer membranes and the peptidoglycan layer.</text>
</comment>
<evidence type="ECO:0000313" key="11">
    <source>
        <dbReference type="EMBL" id="MFD0949502.1"/>
    </source>
</evidence>
<dbReference type="PROSITE" id="PS51257">
    <property type="entry name" value="PROKAR_LIPOPROTEIN"/>
    <property type="match status" value="1"/>
</dbReference>
<evidence type="ECO:0000256" key="2">
    <source>
        <dbReference type="ARBA" id="ARBA00022729"/>
    </source>
</evidence>
<dbReference type="PANTHER" id="PTHR30329:SF21">
    <property type="entry name" value="LIPOPROTEIN YIAD-RELATED"/>
    <property type="match status" value="1"/>
</dbReference>
<dbReference type="InterPro" id="IPR036737">
    <property type="entry name" value="OmpA-like_sf"/>
</dbReference>
<dbReference type="RefSeq" id="WP_340674619.1">
    <property type="nucleotide sequence ID" value="NZ_JBHTIT010000001.1"/>
</dbReference>
<dbReference type="EMBL" id="JBHTIT010000001">
    <property type="protein sequence ID" value="MFD0949502.1"/>
    <property type="molecule type" value="Genomic_DNA"/>
</dbReference>
<keyword evidence="3 8" id="KW-0472">Membrane</keyword>
<dbReference type="PROSITE" id="PS51123">
    <property type="entry name" value="OMPA_2"/>
    <property type="match status" value="1"/>
</dbReference>
<evidence type="ECO:0000256" key="4">
    <source>
        <dbReference type="ARBA" id="ARBA00023139"/>
    </source>
</evidence>
<dbReference type="Proteomes" id="UP001597044">
    <property type="component" value="Unassembled WGS sequence"/>
</dbReference>
<dbReference type="NCBIfam" id="TIGR02802">
    <property type="entry name" value="Pal_lipo"/>
    <property type="match status" value="1"/>
</dbReference>
<keyword evidence="1 8" id="KW-0132">Cell division</keyword>
<evidence type="ECO:0000256" key="1">
    <source>
        <dbReference type="ARBA" id="ARBA00022618"/>
    </source>
</evidence>
<dbReference type="Gene3D" id="3.30.1330.60">
    <property type="entry name" value="OmpA-like domain"/>
    <property type="match status" value="1"/>
</dbReference>
<keyword evidence="6 8" id="KW-0449">Lipoprotein</keyword>
<keyword evidence="12" id="KW-1185">Reference proteome</keyword>
<dbReference type="Pfam" id="PF00691">
    <property type="entry name" value="OmpA"/>
    <property type="match status" value="1"/>
</dbReference>
<comment type="similarity">
    <text evidence="8">Belongs to the Pal lipoprotein family.</text>
</comment>
<comment type="function">
    <text evidence="8">Part of the Tol-Pal system, which plays a role in outer membrane invagination during cell division and is important for maintaining outer membrane integrity.</text>
</comment>
<dbReference type="InterPro" id="IPR039001">
    <property type="entry name" value="Pal"/>
</dbReference>
<name>A0ABW3HF50_9GAMM</name>
<dbReference type="HAMAP" id="MF_02204">
    <property type="entry name" value="Pal"/>
    <property type="match status" value="1"/>
</dbReference>
<evidence type="ECO:0000256" key="7">
    <source>
        <dbReference type="ARBA" id="ARBA00023306"/>
    </source>
</evidence>
<comment type="caution">
    <text evidence="11">The sequence shown here is derived from an EMBL/GenBank/DDBJ whole genome shotgun (WGS) entry which is preliminary data.</text>
</comment>
<dbReference type="PANTHER" id="PTHR30329">
    <property type="entry name" value="STATOR ELEMENT OF FLAGELLAR MOTOR COMPLEX"/>
    <property type="match status" value="1"/>
</dbReference>
<evidence type="ECO:0000313" key="12">
    <source>
        <dbReference type="Proteomes" id="UP001597044"/>
    </source>
</evidence>
<comment type="subcellular location">
    <subcellularLocation>
        <location evidence="8">Cell outer membrane</location>
        <topology evidence="8">Lipid-anchor</topology>
    </subcellularLocation>
</comment>
<keyword evidence="4 8" id="KW-0564">Palmitate</keyword>
<keyword evidence="2 8" id="KW-0732">Signal</keyword>
<evidence type="ECO:0000256" key="3">
    <source>
        <dbReference type="ARBA" id="ARBA00023136"/>
    </source>
</evidence>
<evidence type="ECO:0000256" key="9">
    <source>
        <dbReference type="SAM" id="SignalP"/>
    </source>
</evidence>
<organism evidence="11 12">
    <name type="scientific">Paraperlucidibaca wandonensis</name>
    <dbReference type="NCBI Taxonomy" id="1268273"/>
    <lineage>
        <taxon>Bacteria</taxon>
        <taxon>Pseudomonadati</taxon>
        <taxon>Pseudomonadota</taxon>
        <taxon>Gammaproteobacteria</taxon>
        <taxon>Moraxellales</taxon>
        <taxon>Moraxellaceae</taxon>
        <taxon>Paraperlucidibaca</taxon>
    </lineage>
</organism>
<reference evidence="12" key="1">
    <citation type="journal article" date="2019" name="Int. J. Syst. Evol. Microbiol.">
        <title>The Global Catalogue of Microorganisms (GCM) 10K type strain sequencing project: providing services to taxonomists for standard genome sequencing and annotation.</title>
        <authorList>
            <consortium name="The Broad Institute Genomics Platform"/>
            <consortium name="The Broad Institute Genome Sequencing Center for Infectious Disease"/>
            <person name="Wu L."/>
            <person name="Ma J."/>
        </authorList>
    </citation>
    <scope>NUCLEOTIDE SEQUENCE [LARGE SCALE GENOMIC DNA]</scope>
    <source>
        <strain evidence="12">CCUG 63419</strain>
    </source>
</reference>
<evidence type="ECO:0000256" key="6">
    <source>
        <dbReference type="ARBA" id="ARBA00023288"/>
    </source>
</evidence>
<dbReference type="PRINTS" id="PR01021">
    <property type="entry name" value="OMPADOMAIN"/>
</dbReference>
<feature type="signal peptide" evidence="9">
    <location>
        <begin position="1"/>
        <end position="23"/>
    </location>
</feature>
<keyword evidence="5 8" id="KW-0998">Cell outer membrane</keyword>
<dbReference type="InterPro" id="IPR006665">
    <property type="entry name" value="OmpA-like"/>
</dbReference>
<gene>
    <name evidence="8 11" type="primary">pal</name>
    <name evidence="11" type="ORF">ACFQ0F_03700</name>
</gene>
<accession>A0ABW3HF50</accession>
<feature type="domain" description="OmpA-like" evidence="10">
    <location>
        <begin position="92"/>
        <end position="209"/>
    </location>
</feature>
<dbReference type="InterPro" id="IPR006664">
    <property type="entry name" value="OMP_bac"/>
</dbReference>
<protein>
    <recommendedName>
        <fullName evidence="8">Peptidoglycan-associated lipoprotein</fullName>
        <shortName evidence="8">PAL</shortName>
    </recommendedName>
</protein>
<evidence type="ECO:0000256" key="5">
    <source>
        <dbReference type="ARBA" id="ARBA00023237"/>
    </source>
</evidence>